<reference evidence="5 6" key="1">
    <citation type="journal article" date="2023" name="Elife">
        <title>Identification of key yeast species and microbe-microbe interactions impacting larval growth of Drosophila in the wild.</title>
        <authorList>
            <person name="Mure A."/>
            <person name="Sugiura Y."/>
            <person name="Maeda R."/>
            <person name="Honda K."/>
            <person name="Sakurai N."/>
            <person name="Takahashi Y."/>
            <person name="Watada M."/>
            <person name="Katoh T."/>
            <person name="Gotoh A."/>
            <person name="Gotoh Y."/>
            <person name="Taniguchi I."/>
            <person name="Nakamura K."/>
            <person name="Hayashi T."/>
            <person name="Katayama T."/>
            <person name="Uemura T."/>
            <person name="Hattori Y."/>
        </authorList>
    </citation>
    <scope>NUCLEOTIDE SEQUENCE [LARGE SCALE GENOMIC DNA]</scope>
    <source>
        <strain evidence="5 6">KH-74</strain>
    </source>
</reference>
<feature type="domain" description="Tr-type G" evidence="4">
    <location>
        <begin position="257"/>
        <end position="455"/>
    </location>
</feature>
<accession>A0AAV5RPQ4</accession>
<protein>
    <recommendedName>
        <fullName evidence="4">Tr-type G domain-containing protein</fullName>
    </recommendedName>
</protein>
<dbReference type="SUPFAM" id="SSF52540">
    <property type="entry name" value="P-loop containing nucleoside triphosphate hydrolases"/>
    <property type="match status" value="1"/>
</dbReference>
<dbReference type="Pfam" id="PF00009">
    <property type="entry name" value="GTP_EFTU"/>
    <property type="match status" value="1"/>
</dbReference>
<dbReference type="AlphaFoldDB" id="A0AAV5RPQ4"/>
<dbReference type="Gene3D" id="2.40.30.10">
    <property type="entry name" value="Translation factors"/>
    <property type="match status" value="1"/>
</dbReference>
<keyword evidence="1" id="KW-0547">Nucleotide-binding</keyword>
<gene>
    <name evidence="5" type="ORF">DAKH74_000340</name>
</gene>
<dbReference type="InterPro" id="IPR000795">
    <property type="entry name" value="T_Tr_GTP-bd_dom"/>
</dbReference>
<evidence type="ECO:0000259" key="4">
    <source>
        <dbReference type="Pfam" id="PF00009"/>
    </source>
</evidence>
<keyword evidence="6" id="KW-1185">Reference proteome</keyword>
<evidence type="ECO:0000256" key="2">
    <source>
        <dbReference type="ARBA" id="ARBA00023134"/>
    </source>
</evidence>
<organism evidence="5 6">
    <name type="scientific">Maudiozyma humilis</name>
    <name type="common">Sour dough yeast</name>
    <name type="synonym">Kazachstania humilis</name>
    <dbReference type="NCBI Taxonomy" id="51915"/>
    <lineage>
        <taxon>Eukaryota</taxon>
        <taxon>Fungi</taxon>
        <taxon>Dikarya</taxon>
        <taxon>Ascomycota</taxon>
        <taxon>Saccharomycotina</taxon>
        <taxon>Saccharomycetes</taxon>
        <taxon>Saccharomycetales</taxon>
        <taxon>Saccharomycetaceae</taxon>
        <taxon>Maudiozyma</taxon>
    </lineage>
</organism>
<feature type="region of interest" description="Disordered" evidence="3">
    <location>
        <begin position="1"/>
        <end position="113"/>
    </location>
</feature>
<dbReference type="PANTHER" id="PTHR23115">
    <property type="entry name" value="TRANSLATION FACTOR"/>
    <property type="match status" value="1"/>
</dbReference>
<evidence type="ECO:0000313" key="6">
    <source>
        <dbReference type="Proteomes" id="UP001377567"/>
    </source>
</evidence>
<feature type="compositionally biased region" description="Low complexity" evidence="3">
    <location>
        <begin position="17"/>
        <end position="35"/>
    </location>
</feature>
<dbReference type="InterPro" id="IPR009000">
    <property type="entry name" value="Transl_B-barrel_sf"/>
</dbReference>
<keyword evidence="2" id="KW-0342">GTP-binding</keyword>
<comment type="caution">
    <text evidence="5">The sequence shown here is derived from an EMBL/GenBank/DDBJ whole genome shotgun (WGS) entry which is preliminary data.</text>
</comment>
<sequence length="671" mass="75967">MSRLEQLAKQRLSQRQDTASTKTNTNDNTKSVSLLDKLKSSKQGNTSAPKLSLAERLQKAKQSQQTKTESNSNSNTLSSKLHSLRNRNQTLKTQNADKEPSKESSERTIHETETAPIEPVLSPEVVGIKRILSIFESVVRGKGKSSSSITQPRYNDITIPIKKNESVTRSKRALENLHSVYIPPTKKISIQRNFNKPSPDDIAIEAQAQAFTEVTNKVSNLHIKPPKRLQKKSTPETKKERISMDQYMKTNSSLPTLSVVTLGHEGSGKSTIIGKLLYDLNIFNISTINDLKIRLERSQYKNDPYLFWSWLLDYDQKSSQVMEKDIRTKFVKYGRYNYRICDVPGNKAALNDNLFMTLSQADVGILTVDCGVDQFENGFNSNGQIVEHCILARTLGIPRLIIAMNKLDTIDWYEERFMDIKRELQSFLTTIGFQEDQIDWIPCCGILNTKEDGIMRPVYNQMCPWNANSKSIVDILQDQSVVLGAHKKSMIEEESVISIDEITSKQFTGYVKSGNIQCDDVLNNVSDSQAYIIQKMWRDKDKLSVAVPGDYITINYETISEDGSEQSLAQRGDILTSIENQEIKFRPAGPLLLDIEMFPIDEGIVDLGSRWKAFINGQTYDIKVTKILDRQDNIMKVEVETTNPIIIFPRDNCIALRNKLNKTVGMGKLIS</sequence>
<feature type="compositionally biased region" description="Low complexity" evidence="3">
    <location>
        <begin position="61"/>
        <end position="81"/>
    </location>
</feature>
<dbReference type="Proteomes" id="UP001377567">
    <property type="component" value="Unassembled WGS sequence"/>
</dbReference>
<dbReference type="GO" id="GO:0003924">
    <property type="term" value="F:GTPase activity"/>
    <property type="evidence" value="ECO:0007669"/>
    <property type="project" value="InterPro"/>
</dbReference>
<dbReference type="GO" id="GO:0005525">
    <property type="term" value="F:GTP binding"/>
    <property type="evidence" value="ECO:0007669"/>
    <property type="project" value="UniProtKB-KW"/>
</dbReference>
<dbReference type="Gene3D" id="3.40.50.300">
    <property type="entry name" value="P-loop containing nucleotide triphosphate hydrolases"/>
    <property type="match status" value="1"/>
</dbReference>
<dbReference type="SUPFAM" id="SSF50447">
    <property type="entry name" value="Translation proteins"/>
    <property type="match status" value="1"/>
</dbReference>
<dbReference type="EMBL" id="BTGD01000001">
    <property type="protein sequence ID" value="GMM53418.1"/>
    <property type="molecule type" value="Genomic_DNA"/>
</dbReference>
<name>A0AAV5RPQ4_MAUHU</name>
<dbReference type="InterPro" id="IPR027417">
    <property type="entry name" value="P-loop_NTPase"/>
</dbReference>
<evidence type="ECO:0000313" key="5">
    <source>
        <dbReference type="EMBL" id="GMM53418.1"/>
    </source>
</evidence>
<evidence type="ECO:0000256" key="1">
    <source>
        <dbReference type="ARBA" id="ARBA00022741"/>
    </source>
</evidence>
<dbReference type="InterPro" id="IPR050100">
    <property type="entry name" value="TRAFAC_GTPase_members"/>
</dbReference>
<feature type="compositionally biased region" description="Basic and acidic residues" evidence="3">
    <location>
        <begin position="95"/>
        <end position="113"/>
    </location>
</feature>
<proteinExistence type="predicted"/>
<evidence type="ECO:0000256" key="3">
    <source>
        <dbReference type="SAM" id="MobiDB-lite"/>
    </source>
</evidence>